<organism evidence="1 2">
    <name type="scientific">Ilyodon furcidens</name>
    <name type="common">goldbreast splitfin</name>
    <dbReference type="NCBI Taxonomy" id="33524"/>
    <lineage>
        <taxon>Eukaryota</taxon>
        <taxon>Metazoa</taxon>
        <taxon>Chordata</taxon>
        <taxon>Craniata</taxon>
        <taxon>Vertebrata</taxon>
        <taxon>Euteleostomi</taxon>
        <taxon>Actinopterygii</taxon>
        <taxon>Neopterygii</taxon>
        <taxon>Teleostei</taxon>
        <taxon>Neoteleostei</taxon>
        <taxon>Acanthomorphata</taxon>
        <taxon>Ovalentaria</taxon>
        <taxon>Atherinomorphae</taxon>
        <taxon>Cyprinodontiformes</taxon>
        <taxon>Goodeidae</taxon>
        <taxon>Ilyodon</taxon>
    </lineage>
</organism>
<comment type="caution">
    <text evidence="1">The sequence shown here is derived from an EMBL/GenBank/DDBJ whole genome shotgun (WGS) entry which is preliminary data.</text>
</comment>
<accession>A0ABV0V6D2</accession>
<protein>
    <submittedName>
        <fullName evidence="1">Uncharacterized protein</fullName>
    </submittedName>
</protein>
<dbReference type="Proteomes" id="UP001482620">
    <property type="component" value="Unassembled WGS sequence"/>
</dbReference>
<name>A0ABV0V6D2_9TELE</name>
<reference evidence="1 2" key="1">
    <citation type="submission" date="2021-06" db="EMBL/GenBank/DDBJ databases">
        <authorList>
            <person name="Palmer J.M."/>
        </authorList>
    </citation>
    <scope>NUCLEOTIDE SEQUENCE [LARGE SCALE GENOMIC DNA]</scope>
    <source>
        <strain evidence="2">if_2019</strain>
        <tissue evidence="1">Muscle</tissue>
    </source>
</reference>
<feature type="non-terminal residue" evidence="1">
    <location>
        <position position="1"/>
    </location>
</feature>
<proteinExistence type="predicted"/>
<keyword evidence="2" id="KW-1185">Reference proteome</keyword>
<sequence>CSRSLADCVYLGGVLRRLPPVLRFLSVVAQVKPVRRGLLPSYLDLDILHPLLLFVILDYSSQDGGSVPNLPNSSLCENSDLLWTVLLDKHSGSPNSQAQWYDSPVYLCSVIKVS</sequence>
<dbReference type="EMBL" id="JAHRIQ010094463">
    <property type="protein sequence ID" value="MEQ2252113.1"/>
    <property type="molecule type" value="Genomic_DNA"/>
</dbReference>
<gene>
    <name evidence="1" type="ORF">ILYODFUR_018367</name>
</gene>
<evidence type="ECO:0000313" key="1">
    <source>
        <dbReference type="EMBL" id="MEQ2252113.1"/>
    </source>
</evidence>
<evidence type="ECO:0000313" key="2">
    <source>
        <dbReference type="Proteomes" id="UP001482620"/>
    </source>
</evidence>